<dbReference type="GO" id="GO:0046872">
    <property type="term" value="F:metal ion binding"/>
    <property type="evidence" value="ECO:0007669"/>
    <property type="project" value="UniProtKB-KW"/>
</dbReference>
<evidence type="ECO:0000256" key="3">
    <source>
        <dbReference type="ARBA" id="ARBA00012272"/>
    </source>
</evidence>
<dbReference type="Gramene" id="Pp3c1_4040V3.4">
    <property type="protein sequence ID" value="Pp3c1_4040V3.4"/>
    <property type="gene ID" value="Pp3c1_4040"/>
</dbReference>
<evidence type="ECO:0000256" key="2">
    <source>
        <dbReference type="ARBA" id="ARBA00005220"/>
    </source>
</evidence>
<dbReference type="RefSeq" id="XP_024368728.1">
    <property type="nucleotide sequence ID" value="XM_024512960.2"/>
</dbReference>
<dbReference type="GO" id="GO:0030570">
    <property type="term" value="F:pectate lyase activity"/>
    <property type="evidence" value="ECO:0000318"/>
    <property type="project" value="GO_Central"/>
</dbReference>
<dbReference type="EnsemblPlants" id="Pp3c1_4040V3.6">
    <property type="protein sequence ID" value="Pp3c1_4040V3.6"/>
    <property type="gene ID" value="Pp3c1_4040"/>
</dbReference>
<dbReference type="Pfam" id="PF00544">
    <property type="entry name" value="Pectate_lyase_4"/>
    <property type="match status" value="1"/>
</dbReference>
<evidence type="ECO:0000256" key="1">
    <source>
        <dbReference type="ARBA" id="ARBA00000695"/>
    </source>
</evidence>
<keyword evidence="5" id="KW-0732">Signal</keyword>
<evidence type="ECO:0000256" key="8">
    <source>
        <dbReference type="RuleBase" id="RU361123"/>
    </source>
</evidence>
<protein>
    <recommendedName>
        <fullName evidence="3 8">Pectate lyase</fullName>
        <ecNumber evidence="3 8">4.2.2.2</ecNumber>
    </recommendedName>
</protein>
<dbReference type="InterPro" id="IPR011050">
    <property type="entry name" value="Pectin_lyase_fold/virulence"/>
</dbReference>
<comment type="similarity">
    <text evidence="8">Belongs to the polysaccharide lyase 1 family.</text>
</comment>
<dbReference type="InterPro" id="IPR018082">
    <property type="entry name" value="AmbAllergen"/>
</dbReference>
<dbReference type="EnsemblPlants" id="Pp3c1_4040V3.5">
    <property type="protein sequence ID" value="Pp3c1_4040V3.5"/>
    <property type="gene ID" value="Pp3c1_4040"/>
</dbReference>
<feature type="domain" description="Pectate lyase" evidence="9">
    <location>
        <begin position="158"/>
        <end position="355"/>
    </location>
</feature>
<dbReference type="PANTHER" id="PTHR31683">
    <property type="entry name" value="PECTATE LYASE 18-RELATED"/>
    <property type="match status" value="1"/>
</dbReference>
<evidence type="ECO:0000256" key="5">
    <source>
        <dbReference type="ARBA" id="ARBA00022729"/>
    </source>
</evidence>
<accession>A0A7I4BVC3</accession>
<evidence type="ECO:0000256" key="4">
    <source>
        <dbReference type="ARBA" id="ARBA00022723"/>
    </source>
</evidence>
<dbReference type="UniPathway" id="UPA00545">
    <property type="reaction ID" value="UER00824"/>
</dbReference>
<dbReference type="Proteomes" id="UP000006727">
    <property type="component" value="Chromosome 1"/>
</dbReference>
<keyword evidence="11" id="KW-1185">Reference proteome</keyword>
<keyword evidence="6 8" id="KW-0106">Calcium</keyword>
<reference evidence="10" key="3">
    <citation type="submission" date="2020-12" db="UniProtKB">
        <authorList>
            <consortium name="EnsemblPlants"/>
        </authorList>
    </citation>
    <scope>IDENTIFICATION</scope>
</reference>
<dbReference type="InterPro" id="IPR045032">
    <property type="entry name" value="PEL"/>
</dbReference>
<evidence type="ECO:0000313" key="11">
    <source>
        <dbReference type="Proteomes" id="UP000006727"/>
    </source>
</evidence>
<dbReference type="SMART" id="SM00656">
    <property type="entry name" value="Amb_all"/>
    <property type="match status" value="1"/>
</dbReference>
<dbReference type="EnsemblPlants" id="Pp3c1_4040V3.4">
    <property type="protein sequence ID" value="Pp3c1_4040V3.4"/>
    <property type="gene ID" value="Pp3c1_4040"/>
</dbReference>
<dbReference type="GO" id="GO:0045490">
    <property type="term" value="P:pectin catabolic process"/>
    <property type="evidence" value="ECO:0007669"/>
    <property type="project" value="UniProtKB-UniPathway"/>
</dbReference>
<dbReference type="Gene3D" id="2.160.20.10">
    <property type="entry name" value="Single-stranded right-handed beta-helix, Pectin lyase-like"/>
    <property type="match status" value="1"/>
</dbReference>
<evidence type="ECO:0000256" key="6">
    <source>
        <dbReference type="ARBA" id="ARBA00022837"/>
    </source>
</evidence>
<dbReference type="OrthoDB" id="1637350at2759"/>
<dbReference type="InterPro" id="IPR002022">
    <property type="entry name" value="Pec_lyase"/>
</dbReference>
<name>A0A7I4BVC3_PHYPA</name>
<dbReference type="PANTHER" id="PTHR31683:SF187">
    <property type="entry name" value="PECTATE LYASE 18-RELATED"/>
    <property type="match status" value="1"/>
</dbReference>
<organism evidence="10 11">
    <name type="scientific">Physcomitrium patens</name>
    <name type="common">Spreading-leaved earth moss</name>
    <name type="synonym">Physcomitrella patens</name>
    <dbReference type="NCBI Taxonomy" id="3218"/>
    <lineage>
        <taxon>Eukaryota</taxon>
        <taxon>Viridiplantae</taxon>
        <taxon>Streptophyta</taxon>
        <taxon>Embryophyta</taxon>
        <taxon>Bryophyta</taxon>
        <taxon>Bryophytina</taxon>
        <taxon>Bryopsida</taxon>
        <taxon>Funariidae</taxon>
        <taxon>Funariales</taxon>
        <taxon>Funariaceae</taxon>
        <taxon>Physcomitrium</taxon>
    </lineage>
</organism>
<keyword evidence="4 8" id="KW-0479">Metal-binding</keyword>
<evidence type="ECO:0000313" key="10">
    <source>
        <dbReference type="EnsemblPlants" id="Pp3c1_4040V3.5"/>
    </source>
</evidence>
<dbReference type="AlphaFoldDB" id="A0A7I4BVC3"/>
<evidence type="ECO:0000259" key="9">
    <source>
        <dbReference type="SMART" id="SM00656"/>
    </source>
</evidence>
<dbReference type="Gramene" id="Pp3c1_4040V3.6">
    <property type="protein sequence ID" value="Pp3c1_4040V3.6"/>
    <property type="gene ID" value="Pp3c1_4040"/>
</dbReference>
<proteinExistence type="inferred from homology"/>
<dbReference type="GeneID" id="112278978"/>
<dbReference type="SUPFAM" id="SSF51126">
    <property type="entry name" value="Pectin lyase-like"/>
    <property type="match status" value="1"/>
</dbReference>
<dbReference type="KEGG" id="ppp:112278978"/>
<reference evidence="10 11" key="2">
    <citation type="journal article" date="2018" name="Plant J.">
        <title>The Physcomitrella patens chromosome-scale assembly reveals moss genome structure and evolution.</title>
        <authorList>
            <person name="Lang D."/>
            <person name="Ullrich K.K."/>
            <person name="Murat F."/>
            <person name="Fuchs J."/>
            <person name="Jenkins J."/>
            <person name="Haas F.B."/>
            <person name="Piednoel M."/>
            <person name="Gundlach H."/>
            <person name="Van Bel M."/>
            <person name="Meyberg R."/>
            <person name="Vives C."/>
            <person name="Morata J."/>
            <person name="Symeonidi A."/>
            <person name="Hiss M."/>
            <person name="Muchero W."/>
            <person name="Kamisugi Y."/>
            <person name="Saleh O."/>
            <person name="Blanc G."/>
            <person name="Decker E.L."/>
            <person name="van Gessel N."/>
            <person name="Grimwood J."/>
            <person name="Hayes R.D."/>
            <person name="Graham S.W."/>
            <person name="Gunter L.E."/>
            <person name="McDaniel S.F."/>
            <person name="Hoernstein S.N.W."/>
            <person name="Larsson A."/>
            <person name="Li F.W."/>
            <person name="Perroud P.F."/>
            <person name="Phillips J."/>
            <person name="Ranjan P."/>
            <person name="Rokshar D.S."/>
            <person name="Rothfels C.J."/>
            <person name="Schneider L."/>
            <person name="Shu S."/>
            <person name="Stevenson D.W."/>
            <person name="Thummler F."/>
            <person name="Tillich M."/>
            <person name="Villarreal Aguilar J.C."/>
            <person name="Widiez T."/>
            <person name="Wong G.K."/>
            <person name="Wymore A."/>
            <person name="Zhang Y."/>
            <person name="Zimmer A.D."/>
            <person name="Quatrano R.S."/>
            <person name="Mayer K.F.X."/>
            <person name="Goodstein D."/>
            <person name="Casacuberta J.M."/>
            <person name="Vandepoele K."/>
            <person name="Reski R."/>
            <person name="Cuming A.C."/>
            <person name="Tuskan G.A."/>
            <person name="Maumus F."/>
            <person name="Salse J."/>
            <person name="Schmutz J."/>
            <person name="Rensing S.A."/>
        </authorList>
    </citation>
    <scope>NUCLEOTIDE SEQUENCE [LARGE SCALE GENOMIC DNA]</scope>
    <source>
        <strain evidence="10 11">cv. Gransden 2004</strain>
    </source>
</reference>
<dbReference type="EC" id="4.2.2.2" evidence="3 8"/>
<dbReference type="Gramene" id="Pp3c1_4040V3.5">
    <property type="protein sequence ID" value="Pp3c1_4040V3.5"/>
    <property type="gene ID" value="Pp3c1_4040"/>
</dbReference>
<comment type="catalytic activity">
    <reaction evidence="1 8">
        <text>Eliminative cleavage of (1-&gt;4)-alpha-D-galacturonan to give oligosaccharides with 4-deoxy-alpha-D-galact-4-enuronosyl groups at their non-reducing ends.</text>
        <dbReference type="EC" id="4.2.2.2"/>
    </reaction>
</comment>
<dbReference type="InterPro" id="IPR012334">
    <property type="entry name" value="Pectin_lyas_fold"/>
</dbReference>
<comment type="cofactor">
    <cofactor evidence="8">
        <name>Ca(2+)</name>
        <dbReference type="ChEBI" id="CHEBI:29108"/>
    </cofactor>
    <text evidence="8">Binds 1 Ca(2+) ion. Required for its activity.</text>
</comment>
<comment type="pathway">
    <text evidence="2 8">Glycan metabolism; pectin degradation; 2-dehydro-3-deoxy-D-gluconate from pectin: step 2/5.</text>
</comment>
<dbReference type="EMBL" id="ABEU02000001">
    <property type="status" value="NOT_ANNOTATED_CDS"/>
    <property type="molecule type" value="Genomic_DNA"/>
</dbReference>
<keyword evidence="7 8" id="KW-0456">Lyase</keyword>
<dbReference type="PRINTS" id="PR00807">
    <property type="entry name" value="AMBALLERGEN"/>
</dbReference>
<gene>
    <name evidence="10" type="primary">LOC112278978</name>
</gene>
<reference evidence="10 11" key="1">
    <citation type="journal article" date="2008" name="Science">
        <title>The Physcomitrella genome reveals evolutionary insights into the conquest of land by plants.</title>
        <authorList>
            <person name="Rensing S."/>
            <person name="Lang D."/>
            <person name="Zimmer A."/>
            <person name="Terry A."/>
            <person name="Salamov A."/>
            <person name="Shapiro H."/>
            <person name="Nishiyama T."/>
            <person name="Perroud P.-F."/>
            <person name="Lindquist E."/>
            <person name="Kamisugi Y."/>
            <person name="Tanahashi T."/>
            <person name="Sakakibara K."/>
            <person name="Fujita T."/>
            <person name="Oishi K."/>
            <person name="Shin-I T."/>
            <person name="Kuroki Y."/>
            <person name="Toyoda A."/>
            <person name="Suzuki Y."/>
            <person name="Hashimoto A."/>
            <person name="Yamaguchi K."/>
            <person name="Sugano A."/>
            <person name="Kohara Y."/>
            <person name="Fujiyama A."/>
            <person name="Anterola A."/>
            <person name="Aoki S."/>
            <person name="Ashton N."/>
            <person name="Barbazuk W.B."/>
            <person name="Barker E."/>
            <person name="Bennetzen J."/>
            <person name="Bezanilla M."/>
            <person name="Blankenship R."/>
            <person name="Cho S.H."/>
            <person name="Dutcher S."/>
            <person name="Estelle M."/>
            <person name="Fawcett J.A."/>
            <person name="Gundlach H."/>
            <person name="Hanada K."/>
            <person name="Heyl A."/>
            <person name="Hicks K.A."/>
            <person name="Hugh J."/>
            <person name="Lohr M."/>
            <person name="Mayer K."/>
            <person name="Melkozernov A."/>
            <person name="Murata T."/>
            <person name="Nelson D."/>
            <person name="Pils B."/>
            <person name="Prigge M."/>
            <person name="Reiss B."/>
            <person name="Renner T."/>
            <person name="Rombauts S."/>
            <person name="Rushton P."/>
            <person name="Sanderfoot A."/>
            <person name="Schween G."/>
            <person name="Shiu S.-H."/>
            <person name="Stueber K."/>
            <person name="Theodoulou F.L."/>
            <person name="Tu H."/>
            <person name="Van de Peer Y."/>
            <person name="Verrier P.J."/>
            <person name="Waters E."/>
            <person name="Wood A."/>
            <person name="Yang L."/>
            <person name="Cove D."/>
            <person name="Cuming A."/>
            <person name="Hasebe M."/>
            <person name="Lucas S."/>
            <person name="Mishler D.B."/>
            <person name="Reski R."/>
            <person name="Grigoriev I."/>
            <person name="Quatrano R.S."/>
            <person name="Boore J.L."/>
        </authorList>
    </citation>
    <scope>NUCLEOTIDE SEQUENCE [LARGE SCALE GENOMIC DNA]</scope>
    <source>
        <strain evidence="10 11">cv. Gransden 2004</strain>
    </source>
</reference>
<sequence>MQVRFLELARSGGLVQPLPHVERWLLRMLVSRRSEPSDNQNTWVANTPSTYSHDKFSSMRSTCRMKKINHNNSRRMMGECMTGNLIDDCWRCDNQWRQHRQALAKCALGAGSNVVGGANGRIYVVTDDSDADAVNPIPGTLRYGAIQQEPLWITFSQDMSIHLRNELILTSFKTIDGRGFNVHIAGGAGLTLQSISNVIIHGVHIHDTVPTGPATVRSSMTHSGGRGRTDGDAINIYSSHDIWIDHCYFANGADGLVDVTMGSTGVTISNNYFTDHDKVILLGAHPRDMFDMHMRVTVAYNHFGPRLIERLPRIRHGCVHVLNNMYEGWGMYAIGGSEGPTIVSQGNVFTAPNGGNKEVSKRLQDGDDGSLSNWNWQSSGDVFLNGAFFTASGAPLGSQVYSTALNDVTALPATMVATITADAGPLACASEGIC</sequence>
<evidence type="ECO:0000256" key="7">
    <source>
        <dbReference type="ARBA" id="ARBA00023239"/>
    </source>
</evidence>